<evidence type="ECO:0000259" key="9">
    <source>
        <dbReference type="Pfam" id="PF19305"/>
    </source>
</evidence>
<dbReference type="Gene3D" id="1.10.4100.10">
    <property type="entry name" value="2-methylcitrate dehydratase PrpD"/>
    <property type="match status" value="1"/>
</dbReference>
<dbReference type="Pfam" id="PF19305">
    <property type="entry name" value="MmgE_PrpD_C"/>
    <property type="match status" value="1"/>
</dbReference>
<dbReference type="Pfam" id="PF03972">
    <property type="entry name" value="MmgE_PrpD_N"/>
    <property type="match status" value="1"/>
</dbReference>
<evidence type="ECO:0000313" key="11">
    <source>
        <dbReference type="Proteomes" id="UP000738126"/>
    </source>
</evidence>
<dbReference type="Proteomes" id="UP000738126">
    <property type="component" value="Unassembled WGS sequence"/>
</dbReference>
<evidence type="ECO:0000256" key="7">
    <source>
        <dbReference type="ARBA" id="ARBA00023239"/>
    </source>
</evidence>
<name>A0ABS1E231_9GAMM</name>
<dbReference type="PANTHER" id="PTHR16943">
    <property type="entry name" value="2-METHYLCITRATE DEHYDRATASE-RELATED"/>
    <property type="match status" value="1"/>
</dbReference>
<feature type="domain" description="MmgE/PrpD C-terminal" evidence="9">
    <location>
        <begin position="288"/>
        <end position="461"/>
    </location>
</feature>
<organism evidence="10 11">
    <name type="scientific">Halorhodospira neutriphila</name>
    <dbReference type="NCBI Taxonomy" id="168379"/>
    <lineage>
        <taxon>Bacteria</taxon>
        <taxon>Pseudomonadati</taxon>
        <taxon>Pseudomonadota</taxon>
        <taxon>Gammaproteobacteria</taxon>
        <taxon>Chromatiales</taxon>
        <taxon>Ectothiorhodospiraceae</taxon>
        <taxon>Halorhodospira</taxon>
    </lineage>
</organism>
<dbReference type="InterPro" id="IPR045337">
    <property type="entry name" value="MmgE_PrpD_C"/>
</dbReference>
<evidence type="ECO:0000256" key="5">
    <source>
        <dbReference type="ARBA" id="ARBA00017240"/>
    </source>
</evidence>
<evidence type="ECO:0000256" key="6">
    <source>
        <dbReference type="ARBA" id="ARBA00022532"/>
    </source>
</evidence>
<evidence type="ECO:0000313" key="10">
    <source>
        <dbReference type="EMBL" id="MBK1725761.1"/>
    </source>
</evidence>
<dbReference type="NCBIfam" id="NF006943">
    <property type="entry name" value="PRK09425.1"/>
    <property type="match status" value="1"/>
</dbReference>
<dbReference type="InterPro" id="IPR012705">
    <property type="entry name" value="2Me_IsoCit_deHydtase_PrpD"/>
</dbReference>
<comment type="caution">
    <text evidence="10">The sequence shown here is derived from an EMBL/GenBank/DDBJ whole genome shotgun (WGS) entry which is preliminary data.</text>
</comment>
<dbReference type="NCBIfam" id="TIGR02330">
    <property type="entry name" value="prpD"/>
    <property type="match status" value="1"/>
</dbReference>
<evidence type="ECO:0000256" key="4">
    <source>
        <dbReference type="ARBA" id="ARBA00013124"/>
    </source>
</evidence>
<evidence type="ECO:0000256" key="3">
    <source>
        <dbReference type="ARBA" id="ARBA00006174"/>
    </source>
</evidence>
<reference evidence="10 11" key="1">
    <citation type="journal article" date="2020" name="Microorganisms">
        <title>Osmotic Adaptation and Compatible Solute Biosynthesis of Phototrophic Bacteria as Revealed from Genome Analyses.</title>
        <authorList>
            <person name="Imhoff J.F."/>
            <person name="Rahn T."/>
            <person name="Kunzel S."/>
            <person name="Keller A."/>
            <person name="Neulinger S.C."/>
        </authorList>
    </citation>
    <scope>NUCLEOTIDE SEQUENCE [LARGE SCALE GENOMIC DNA]</scope>
    <source>
        <strain evidence="10 11">DSM 15116</strain>
    </source>
</reference>
<dbReference type="InterPro" id="IPR042188">
    <property type="entry name" value="MmgE/PrpD_sf_2"/>
</dbReference>
<dbReference type="InterPro" id="IPR036148">
    <property type="entry name" value="MmgE/PrpD_sf"/>
</dbReference>
<keyword evidence="7" id="KW-0456">Lyase</keyword>
<keyword evidence="11" id="KW-1185">Reference proteome</keyword>
<accession>A0ABS1E231</accession>
<proteinExistence type="inferred from homology"/>
<comment type="pathway">
    <text evidence="2">Organic acid metabolism; propanoate degradation.</text>
</comment>
<protein>
    <recommendedName>
        <fullName evidence="5">2-methylcitrate dehydratase</fullName>
        <ecNumber evidence="4">4.2.1.79</ecNumber>
    </recommendedName>
</protein>
<dbReference type="PANTHER" id="PTHR16943:SF8">
    <property type="entry name" value="2-METHYLCITRATE DEHYDRATASE"/>
    <property type="match status" value="1"/>
</dbReference>
<keyword evidence="6" id="KW-0816">Tricarboxylic acid cycle</keyword>
<dbReference type="SUPFAM" id="SSF103378">
    <property type="entry name" value="2-methylcitrate dehydratase PrpD"/>
    <property type="match status" value="1"/>
</dbReference>
<comment type="catalytic activity">
    <reaction evidence="1">
        <text>(2S,3S)-2-methylcitrate = 2-methyl-cis-aconitate + H2O</text>
        <dbReference type="Rhea" id="RHEA:17725"/>
        <dbReference type="ChEBI" id="CHEBI:15377"/>
        <dbReference type="ChEBI" id="CHEBI:57872"/>
        <dbReference type="ChEBI" id="CHEBI:58853"/>
        <dbReference type="EC" id="4.2.1.79"/>
    </reaction>
</comment>
<evidence type="ECO:0000256" key="2">
    <source>
        <dbReference type="ARBA" id="ARBA00005026"/>
    </source>
</evidence>
<dbReference type="InterPro" id="IPR005656">
    <property type="entry name" value="MmgE_PrpD"/>
</dbReference>
<dbReference type="EMBL" id="NRSH01000008">
    <property type="protein sequence ID" value="MBK1725761.1"/>
    <property type="molecule type" value="Genomic_DNA"/>
</dbReference>
<dbReference type="EC" id="4.2.1.79" evidence="4"/>
<dbReference type="InterPro" id="IPR042183">
    <property type="entry name" value="MmgE/PrpD_sf_1"/>
</dbReference>
<dbReference type="InterPro" id="IPR045336">
    <property type="entry name" value="MmgE_PrpD_N"/>
</dbReference>
<gene>
    <name evidence="10" type="ORF">CKO13_01730</name>
</gene>
<evidence type="ECO:0000256" key="1">
    <source>
        <dbReference type="ARBA" id="ARBA00000096"/>
    </source>
</evidence>
<sequence>MSAEIRNAQRPDPDAELVAIADYVAGQAIDSGEAYETARYCLMDSLACAMMALGYPACTKLLGPVVPGAEMRDGVVVPGTPYRLDPVQGAFNIGAAIRWLDFNDTWLAAEWGHPSDNLGGILAAADYESRRRLALGRPALTVRDVLTAAIKAHEIQGVLALENSFNRVGLDHVLLVRLATAAVTTHLLGGSHEDVVNAVSNAWIDGGALRTYRHAPNTGSRKSWAAGDASARGVRLALMSLTGEMGYPSALTAKGWGFQDVLFGGEPIRRSQAYASYVMEHVLFKIAYPAEFHAQTAVEAAMQLHAEVAPRLDEVDRVVIETQEAGVRIIDKTGPLANPADRDHCIQYMVAVPLIHGRLTAADYEDDVAADPRIDALRERMAVTEHEPFSRDYLDPEKRSIGNAVQVFFQDGSKTERVAVEYPIGHRRRREEGIPVLQEKFHAALAERFAPRQADAIAAAVADQRGLEQMPVHEFMDLWRA</sequence>
<evidence type="ECO:0000259" key="8">
    <source>
        <dbReference type="Pfam" id="PF03972"/>
    </source>
</evidence>
<feature type="domain" description="MmgE/PrpD N-terminal" evidence="8">
    <location>
        <begin position="19"/>
        <end position="269"/>
    </location>
</feature>
<dbReference type="RefSeq" id="WP_200256229.1">
    <property type="nucleotide sequence ID" value="NZ_NRSH01000008.1"/>
</dbReference>
<dbReference type="Gene3D" id="3.30.1330.120">
    <property type="entry name" value="2-methylcitrate dehydratase PrpD"/>
    <property type="match status" value="1"/>
</dbReference>
<comment type="similarity">
    <text evidence="3">Belongs to the PrpD family.</text>
</comment>